<evidence type="ECO:0000313" key="8">
    <source>
        <dbReference type="EMBL" id="EJT68708.1"/>
    </source>
</evidence>
<dbReference type="Pfam" id="PF22725">
    <property type="entry name" value="GFO_IDH_MocA_C3"/>
    <property type="match status" value="1"/>
</dbReference>
<dbReference type="eggNOG" id="KOG2741">
    <property type="taxonomic scope" value="Eukaryota"/>
</dbReference>
<dbReference type="PANTHER" id="PTHR22604:SF105">
    <property type="entry name" value="TRANS-1,2-DIHYDROBENZENE-1,2-DIOL DEHYDROGENASE"/>
    <property type="match status" value="1"/>
</dbReference>
<dbReference type="EC" id="1.1.1.179" evidence="3"/>
<evidence type="ECO:0000256" key="4">
    <source>
        <dbReference type="ARBA" id="ARBA00042988"/>
    </source>
</evidence>
<evidence type="ECO:0000256" key="1">
    <source>
        <dbReference type="ARBA" id="ARBA00010928"/>
    </source>
</evidence>
<dbReference type="HOGENOM" id="CLU_023194_5_2_1"/>
<dbReference type="InterPro" id="IPR036291">
    <property type="entry name" value="NAD(P)-bd_dom_sf"/>
</dbReference>
<dbReference type="Gene3D" id="3.30.360.10">
    <property type="entry name" value="Dihydrodipicolinate Reductase, domain 2"/>
    <property type="match status" value="1"/>
</dbReference>
<dbReference type="GO" id="GO:0047837">
    <property type="term" value="F:D-xylose 1-dehydrogenase (NADP+) activity"/>
    <property type="evidence" value="ECO:0007669"/>
    <property type="project" value="UniProtKB-EC"/>
</dbReference>
<feature type="domain" description="GFO/IDH/MocA-like oxidoreductase" evidence="7">
    <location>
        <begin position="177"/>
        <end position="265"/>
    </location>
</feature>
<reference evidence="9" key="5">
    <citation type="submission" date="2018-04" db="UniProtKB">
        <authorList>
            <consortium name="EnsemblFungi"/>
        </authorList>
    </citation>
    <scope>IDENTIFICATION</scope>
    <source>
        <strain evidence="9">R3-111a-1</strain>
    </source>
</reference>
<evidence type="ECO:0000256" key="3">
    <source>
        <dbReference type="ARBA" id="ARBA00038984"/>
    </source>
</evidence>
<dbReference type="PANTHER" id="PTHR22604">
    <property type="entry name" value="OXIDOREDUCTASES"/>
    <property type="match status" value="1"/>
</dbReference>
<dbReference type="GeneID" id="20354180"/>
<dbReference type="InterPro" id="IPR055170">
    <property type="entry name" value="GFO_IDH_MocA-like_dom"/>
</dbReference>
<sequence>MFGIPDFVSRQWQIFVGSKAAPKDADALRFGILGAANIAPMALMHAARTHPEVVVQAVAARDKTKAAAYAKKHGIPQVLDALLDDASIDAVYIPLPNGLHYEWTLRALAAGKHVLLEKPSVSNAAEAESLFNHALLRPQQGGGSPQQRQPPVLVEAFHYRFQPCWAKFMSLVDPPNVTHARAKFSVPRGFFSADDIRFNYALAGGSLMDLGTYPCSAVRLAFGGMVPEECSSAELRPCPPPRERCDEAFKATFRFPNGGTAEVEGALMGSWLQTGVPGVWVEHRSVVVPDANLPEGQEKTRTRKLYMGNFMMGFFWHRIDVEDEFVVRRRGTAAAEGTGTGGAAAAAVADEEGSVVKRWVEKRSHKAYTWEEAGLQGRGVATGGLPSFTSYRHQLGAFVDRIRGRAGTGMWVEHDDSIAQARMLDMAYEKSGLGLRPTSDFEPGSMR</sequence>
<dbReference type="GO" id="GO:0000166">
    <property type="term" value="F:nucleotide binding"/>
    <property type="evidence" value="ECO:0007669"/>
    <property type="project" value="InterPro"/>
</dbReference>
<protein>
    <recommendedName>
        <fullName evidence="3">D-xylose 1-dehydrogenase (NADP(+), D-xylono-1,5-lactone-forming)</fullName>
        <ecNumber evidence="3">1.1.1.179</ecNumber>
    </recommendedName>
    <alternativeName>
        <fullName evidence="4">D-xylose-NADP dehydrogenase</fullName>
    </alternativeName>
</protein>
<dbReference type="InterPro" id="IPR050984">
    <property type="entry name" value="Gfo/Idh/MocA_domain"/>
</dbReference>
<evidence type="ECO:0000256" key="5">
    <source>
        <dbReference type="ARBA" id="ARBA00049233"/>
    </source>
</evidence>
<evidence type="ECO:0000313" key="10">
    <source>
        <dbReference type="Proteomes" id="UP000006039"/>
    </source>
</evidence>
<organism evidence="8">
    <name type="scientific">Gaeumannomyces tritici (strain R3-111a-1)</name>
    <name type="common">Wheat and barley take-all root rot fungus</name>
    <name type="synonym">Gaeumannomyces graminis var. tritici</name>
    <dbReference type="NCBI Taxonomy" id="644352"/>
    <lineage>
        <taxon>Eukaryota</taxon>
        <taxon>Fungi</taxon>
        <taxon>Dikarya</taxon>
        <taxon>Ascomycota</taxon>
        <taxon>Pezizomycotina</taxon>
        <taxon>Sordariomycetes</taxon>
        <taxon>Sordariomycetidae</taxon>
        <taxon>Magnaporthales</taxon>
        <taxon>Magnaporthaceae</taxon>
        <taxon>Gaeumannomyces</taxon>
    </lineage>
</organism>
<evidence type="ECO:0000256" key="2">
    <source>
        <dbReference type="ARBA" id="ARBA00023002"/>
    </source>
</evidence>
<dbReference type="VEuPathDB" id="FungiDB:GGTG_13722"/>
<dbReference type="SUPFAM" id="SSF51735">
    <property type="entry name" value="NAD(P)-binding Rossmann-fold domains"/>
    <property type="match status" value="1"/>
</dbReference>
<reference evidence="8" key="3">
    <citation type="submission" date="2010-09" db="EMBL/GenBank/DDBJ databases">
        <title>Annotation of Gaeumannomyces graminis var. tritici R3-111a-1.</title>
        <authorList>
            <consortium name="The Broad Institute Genome Sequencing Platform"/>
            <person name="Ma L.-J."/>
            <person name="Dead R."/>
            <person name="Young S.K."/>
            <person name="Zeng Q."/>
            <person name="Gargeya S."/>
            <person name="Fitzgerald M."/>
            <person name="Haas B."/>
            <person name="Abouelleil A."/>
            <person name="Alvarado L."/>
            <person name="Arachchi H.M."/>
            <person name="Berlin A."/>
            <person name="Brown A."/>
            <person name="Chapman S.B."/>
            <person name="Chen Z."/>
            <person name="Dunbar C."/>
            <person name="Freedman E."/>
            <person name="Gearin G."/>
            <person name="Gellesch M."/>
            <person name="Goldberg J."/>
            <person name="Griggs A."/>
            <person name="Gujja S."/>
            <person name="Heiman D."/>
            <person name="Howarth C."/>
            <person name="Larson L."/>
            <person name="Lui A."/>
            <person name="MacDonald P.J.P."/>
            <person name="Mehta T."/>
            <person name="Montmayeur A."/>
            <person name="Murphy C."/>
            <person name="Neiman D."/>
            <person name="Pearson M."/>
            <person name="Priest M."/>
            <person name="Roberts A."/>
            <person name="Saif S."/>
            <person name="Shea T."/>
            <person name="Shenoy N."/>
            <person name="Sisk P."/>
            <person name="Stolte C."/>
            <person name="Sykes S."/>
            <person name="Yandava C."/>
            <person name="Wortman J."/>
            <person name="Nusbaum C."/>
            <person name="Birren B."/>
        </authorList>
    </citation>
    <scope>NUCLEOTIDE SEQUENCE</scope>
    <source>
        <strain evidence="8">R3-111a-1</strain>
    </source>
</reference>
<gene>
    <name evidence="9" type="primary">20354180</name>
    <name evidence="8" type="ORF">GGTG_13722</name>
</gene>
<reference evidence="8" key="2">
    <citation type="submission" date="2010-07" db="EMBL/GenBank/DDBJ databases">
        <authorList>
            <consortium name="The Broad Institute Genome Sequencing Platform"/>
            <consortium name="Broad Institute Genome Sequencing Center for Infectious Disease"/>
            <person name="Ma L.-J."/>
            <person name="Dead R."/>
            <person name="Young S."/>
            <person name="Zeng Q."/>
            <person name="Koehrsen M."/>
            <person name="Alvarado L."/>
            <person name="Berlin A."/>
            <person name="Chapman S.B."/>
            <person name="Chen Z."/>
            <person name="Freedman E."/>
            <person name="Gellesch M."/>
            <person name="Goldberg J."/>
            <person name="Griggs A."/>
            <person name="Gujja S."/>
            <person name="Heilman E.R."/>
            <person name="Heiman D."/>
            <person name="Hepburn T."/>
            <person name="Howarth C."/>
            <person name="Jen D."/>
            <person name="Larson L."/>
            <person name="Mehta T."/>
            <person name="Neiman D."/>
            <person name="Pearson M."/>
            <person name="Roberts A."/>
            <person name="Saif S."/>
            <person name="Shea T."/>
            <person name="Shenoy N."/>
            <person name="Sisk P."/>
            <person name="Stolte C."/>
            <person name="Sykes S."/>
            <person name="Walk T."/>
            <person name="White J."/>
            <person name="Yandava C."/>
            <person name="Haas B."/>
            <person name="Nusbaum C."/>
            <person name="Birren B."/>
        </authorList>
    </citation>
    <scope>NUCLEOTIDE SEQUENCE</scope>
    <source>
        <strain evidence="8">R3-111a-1</strain>
    </source>
</reference>
<evidence type="ECO:0000313" key="9">
    <source>
        <dbReference type="EnsemblFungi" id="EJT68708"/>
    </source>
</evidence>
<reference evidence="9" key="4">
    <citation type="journal article" date="2015" name="G3 (Bethesda)">
        <title>Genome sequences of three phytopathogenic species of the Magnaporthaceae family of fungi.</title>
        <authorList>
            <person name="Okagaki L.H."/>
            <person name="Nunes C.C."/>
            <person name="Sailsbery J."/>
            <person name="Clay B."/>
            <person name="Brown D."/>
            <person name="John T."/>
            <person name="Oh Y."/>
            <person name="Young N."/>
            <person name="Fitzgerald M."/>
            <person name="Haas B.J."/>
            <person name="Zeng Q."/>
            <person name="Young S."/>
            <person name="Adiconis X."/>
            <person name="Fan L."/>
            <person name="Levin J.Z."/>
            <person name="Mitchell T.K."/>
            <person name="Okubara P.A."/>
            <person name="Farman M.L."/>
            <person name="Kohn L.M."/>
            <person name="Birren B."/>
            <person name="Ma L.-J."/>
            <person name="Dean R.A."/>
        </authorList>
    </citation>
    <scope>NUCLEOTIDE SEQUENCE</scope>
    <source>
        <strain evidence="9">R3-111a-1</strain>
    </source>
</reference>
<feature type="domain" description="Gfo/Idh/MocA-like oxidoreductase N-terminal" evidence="6">
    <location>
        <begin position="28"/>
        <end position="134"/>
    </location>
</feature>
<comment type="catalytic activity">
    <reaction evidence="5">
        <text>D-xylose + NADP(+) = D-xylono-1,5-lactone + NADPH + H(+)</text>
        <dbReference type="Rhea" id="RHEA:22000"/>
        <dbReference type="ChEBI" id="CHEBI:15378"/>
        <dbReference type="ChEBI" id="CHEBI:15867"/>
        <dbReference type="ChEBI" id="CHEBI:53455"/>
        <dbReference type="ChEBI" id="CHEBI:57783"/>
        <dbReference type="ChEBI" id="CHEBI:58349"/>
        <dbReference type="EC" id="1.1.1.179"/>
    </reaction>
</comment>
<name>J3PJN5_GAET3</name>
<reference evidence="10" key="1">
    <citation type="submission" date="2010-07" db="EMBL/GenBank/DDBJ databases">
        <title>The genome sequence of Gaeumannomyces graminis var. tritici strain R3-111a-1.</title>
        <authorList>
            <consortium name="The Broad Institute Genome Sequencing Platform"/>
            <person name="Ma L.-J."/>
            <person name="Dead R."/>
            <person name="Young S."/>
            <person name="Zeng Q."/>
            <person name="Koehrsen M."/>
            <person name="Alvarado L."/>
            <person name="Berlin A."/>
            <person name="Chapman S.B."/>
            <person name="Chen Z."/>
            <person name="Freedman E."/>
            <person name="Gellesch M."/>
            <person name="Goldberg J."/>
            <person name="Griggs A."/>
            <person name="Gujja S."/>
            <person name="Heilman E.R."/>
            <person name="Heiman D."/>
            <person name="Hepburn T."/>
            <person name="Howarth C."/>
            <person name="Jen D."/>
            <person name="Larson L."/>
            <person name="Mehta T."/>
            <person name="Neiman D."/>
            <person name="Pearson M."/>
            <person name="Roberts A."/>
            <person name="Saif S."/>
            <person name="Shea T."/>
            <person name="Shenoy N."/>
            <person name="Sisk P."/>
            <person name="Stolte C."/>
            <person name="Sykes S."/>
            <person name="Walk T."/>
            <person name="White J."/>
            <person name="Yandava C."/>
            <person name="Haas B."/>
            <person name="Nusbaum C."/>
            <person name="Birren B."/>
        </authorList>
    </citation>
    <scope>NUCLEOTIDE SEQUENCE [LARGE SCALE GENOMIC DNA]</scope>
    <source>
        <strain evidence="10">R3-111a-1</strain>
    </source>
</reference>
<comment type="similarity">
    <text evidence="1">Belongs to the Gfo/Idh/MocA family.</text>
</comment>
<dbReference type="Pfam" id="PF01408">
    <property type="entry name" value="GFO_IDH_MocA"/>
    <property type="match status" value="1"/>
</dbReference>
<proteinExistence type="inferred from homology"/>
<evidence type="ECO:0000259" key="6">
    <source>
        <dbReference type="Pfam" id="PF01408"/>
    </source>
</evidence>
<dbReference type="SUPFAM" id="SSF55347">
    <property type="entry name" value="Glyceraldehyde-3-phosphate dehydrogenase-like, C-terminal domain"/>
    <property type="match status" value="1"/>
</dbReference>
<dbReference type="EnsemblFungi" id="EJT68708">
    <property type="protein sequence ID" value="EJT68708"/>
    <property type="gene ID" value="GGTG_13722"/>
</dbReference>
<dbReference type="AlphaFoldDB" id="J3PJN5"/>
<dbReference type="STRING" id="644352.J3PJN5"/>
<dbReference type="InterPro" id="IPR000683">
    <property type="entry name" value="Gfo/Idh/MocA-like_OxRdtase_N"/>
</dbReference>
<dbReference type="OrthoDB" id="6417021at2759"/>
<dbReference type="EMBL" id="GL385434">
    <property type="protein sequence ID" value="EJT68708.1"/>
    <property type="molecule type" value="Genomic_DNA"/>
</dbReference>
<keyword evidence="2" id="KW-0560">Oxidoreductase</keyword>
<accession>J3PJN5</accession>
<dbReference type="Gene3D" id="3.40.50.720">
    <property type="entry name" value="NAD(P)-binding Rossmann-like Domain"/>
    <property type="match status" value="1"/>
</dbReference>
<keyword evidence="10" id="KW-1185">Reference proteome</keyword>
<evidence type="ECO:0000259" key="7">
    <source>
        <dbReference type="Pfam" id="PF22725"/>
    </source>
</evidence>
<dbReference type="Proteomes" id="UP000006039">
    <property type="component" value="Unassembled WGS sequence"/>
</dbReference>
<dbReference type="RefSeq" id="XP_009229903.1">
    <property type="nucleotide sequence ID" value="XM_009231639.1"/>
</dbReference>